<accession>A0A448WBZ0</accession>
<dbReference type="AlphaFoldDB" id="A0A448WBZ0"/>
<reference evidence="1" key="1">
    <citation type="submission" date="2018-11" db="EMBL/GenBank/DDBJ databases">
        <authorList>
            <consortium name="Pathogen Informatics"/>
        </authorList>
    </citation>
    <scope>NUCLEOTIDE SEQUENCE</scope>
</reference>
<name>A0A448WBZ0_9PLAT</name>
<dbReference type="EMBL" id="CAAALY010002967">
    <property type="protein sequence ID" value="VEL08020.1"/>
    <property type="molecule type" value="Genomic_DNA"/>
</dbReference>
<comment type="caution">
    <text evidence="1">The sequence shown here is derived from an EMBL/GenBank/DDBJ whole genome shotgun (WGS) entry which is preliminary data.</text>
</comment>
<sequence>MDPSHDTYHSRLLDCKLTLELWDRLELFPRMRNRVHSVLSGNAVPGRNRPEGNSFPNFTAVLVFVISLFLEL</sequence>
<keyword evidence="2" id="KW-1185">Reference proteome</keyword>
<organism evidence="1 2">
    <name type="scientific">Protopolystoma xenopodis</name>
    <dbReference type="NCBI Taxonomy" id="117903"/>
    <lineage>
        <taxon>Eukaryota</taxon>
        <taxon>Metazoa</taxon>
        <taxon>Spiralia</taxon>
        <taxon>Lophotrochozoa</taxon>
        <taxon>Platyhelminthes</taxon>
        <taxon>Monogenea</taxon>
        <taxon>Polyopisthocotylea</taxon>
        <taxon>Polystomatidea</taxon>
        <taxon>Polystomatidae</taxon>
        <taxon>Protopolystoma</taxon>
    </lineage>
</organism>
<evidence type="ECO:0000313" key="2">
    <source>
        <dbReference type="Proteomes" id="UP000784294"/>
    </source>
</evidence>
<dbReference type="Proteomes" id="UP000784294">
    <property type="component" value="Unassembled WGS sequence"/>
</dbReference>
<proteinExistence type="predicted"/>
<protein>
    <submittedName>
        <fullName evidence="1">Uncharacterized protein</fullName>
    </submittedName>
</protein>
<gene>
    <name evidence="1" type="ORF">PXEA_LOCUS1460</name>
</gene>
<evidence type="ECO:0000313" key="1">
    <source>
        <dbReference type="EMBL" id="VEL08020.1"/>
    </source>
</evidence>